<feature type="modified residue" description="4-aspartylphosphate" evidence="1">
    <location>
        <position position="72"/>
    </location>
</feature>
<protein>
    <submittedName>
        <fullName evidence="3">Response regulator transcription factor</fullName>
    </submittedName>
</protein>
<dbReference type="GO" id="GO:0000160">
    <property type="term" value="P:phosphorelay signal transduction system"/>
    <property type="evidence" value="ECO:0007669"/>
    <property type="project" value="InterPro"/>
</dbReference>
<feature type="domain" description="Response regulatory" evidence="2">
    <location>
        <begin position="13"/>
        <end position="136"/>
    </location>
</feature>
<reference evidence="3" key="1">
    <citation type="submission" date="2021-04" db="EMBL/GenBank/DDBJ databases">
        <title>Genome based classification of Actinospica acidithermotolerans sp. nov., an actinobacterium isolated from an Indonesian hot spring.</title>
        <authorList>
            <person name="Kusuma A.B."/>
            <person name="Putra K.E."/>
            <person name="Nafisah S."/>
            <person name="Loh J."/>
            <person name="Nouioui I."/>
            <person name="Goodfellow M."/>
        </authorList>
    </citation>
    <scope>NUCLEOTIDE SEQUENCE</scope>
    <source>
        <strain evidence="3">CSCA 57</strain>
    </source>
</reference>
<evidence type="ECO:0000313" key="4">
    <source>
        <dbReference type="Proteomes" id="UP000675781"/>
    </source>
</evidence>
<evidence type="ECO:0000256" key="1">
    <source>
        <dbReference type="PROSITE-ProRule" id="PRU00169"/>
    </source>
</evidence>
<keyword evidence="4" id="KW-1185">Reference proteome</keyword>
<dbReference type="EMBL" id="JAGSOG010000007">
    <property type="protein sequence ID" value="MBR7832160.1"/>
    <property type="molecule type" value="Genomic_DNA"/>
</dbReference>
<dbReference type="Gene3D" id="3.40.50.2300">
    <property type="match status" value="1"/>
</dbReference>
<gene>
    <name evidence="3" type="ORF">KDL01_02750</name>
</gene>
<dbReference type="InterPro" id="IPR001789">
    <property type="entry name" value="Sig_transdc_resp-reg_receiver"/>
</dbReference>
<dbReference type="PROSITE" id="PS50110">
    <property type="entry name" value="RESPONSE_REGULATORY"/>
    <property type="match status" value="1"/>
</dbReference>
<dbReference type="InterPro" id="IPR011006">
    <property type="entry name" value="CheY-like_superfamily"/>
</dbReference>
<proteinExistence type="predicted"/>
<comment type="caution">
    <text evidence="3">The sequence shown here is derived from an EMBL/GenBank/DDBJ whole genome shotgun (WGS) entry which is preliminary data.</text>
</comment>
<evidence type="ECO:0000259" key="2">
    <source>
        <dbReference type="PROSITE" id="PS50110"/>
    </source>
</evidence>
<keyword evidence="1" id="KW-0597">Phosphoprotein</keyword>
<dbReference type="Proteomes" id="UP000675781">
    <property type="component" value="Unassembled WGS sequence"/>
</dbReference>
<sequence length="141" mass="14933">MGAPPPAPAKTLKVLLYSDDAQVRESLRLALGTRPDPDLPALALEEFATAAALIERMDASVKGVRADLLILDGEAVPVGGMGLARQLKDEIYQCPPLLVLTGRAQDGWLATWARADAVVAHPIDPVRLAEVAVGLLRPRVG</sequence>
<organism evidence="3 4">
    <name type="scientific">Actinospica durhamensis</name>
    <dbReference type="NCBI Taxonomy" id="1508375"/>
    <lineage>
        <taxon>Bacteria</taxon>
        <taxon>Bacillati</taxon>
        <taxon>Actinomycetota</taxon>
        <taxon>Actinomycetes</taxon>
        <taxon>Catenulisporales</taxon>
        <taxon>Actinospicaceae</taxon>
        <taxon>Actinospica</taxon>
    </lineage>
</organism>
<dbReference type="SUPFAM" id="SSF52172">
    <property type="entry name" value="CheY-like"/>
    <property type="match status" value="1"/>
</dbReference>
<dbReference type="AlphaFoldDB" id="A0A941EGF9"/>
<accession>A0A941EGF9</accession>
<evidence type="ECO:0000313" key="3">
    <source>
        <dbReference type="EMBL" id="MBR7832160.1"/>
    </source>
</evidence>
<name>A0A941EGF9_9ACTN</name>